<dbReference type="AlphaFoldDB" id="A0A9W6RSJ6"/>
<evidence type="ECO:0000313" key="2">
    <source>
        <dbReference type="Proteomes" id="UP001165135"/>
    </source>
</evidence>
<organism evidence="1 2">
    <name type="scientific">Actinoallomurus iriomotensis</name>
    <dbReference type="NCBI Taxonomy" id="478107"/>
    <lineage>
        <taxon>Bacteria</taxon>
        <taxon>Bacillati</taxon>
        <taxon>Actinomycetota</taxon>
        <taxon>Actinomycetes</taxon>
        <taxon>Streptosporangiales</taxon>
        <taxon>Thermomonosporaceae</taxon>
        <taxon>Actinoallomurus</taxon>
    </lineage>
</organism>
<proteinExistence type="predicted"/>
<evidence type="ECO:0000313" key="1">
    <source>
        <dbReference type="EMBL" id="GLY81049.1"/>
    </source>
</evidence>
<gene>
    <name evidence="1" type="ORF">Airi01_093160</name>
</gene>
<name>A0A9W6RSJ6_9ACTN</name>
<comment type="caution">
    <text evidence="1">The sequence shown here is derived from an EMBL/GenBank/DDBJ whole genome shotgun (WGS) entry which is preliminary data.</text>
</comment>
<dbReference type="Proteomes" id="UP001165135">
    <property type="component" value="Unassembled WGS sequence"/>
</dbReference>
<accession>A0A9W6RSJ6</accession>
<protein>
    <submittedName>
        <fullName evidence="1">Uncharacterized protein</fullName>
    </submittedName>
</protein>
<reference evidence="1" key="1">
    <citation type="submission" date="2023-03" db="EMBL/GenBank/DDBJ databases">
        <title>Actinoallomurus iriomotensis NBRC 103681.</title>
        <authorList>
            <person name="Ichikawa N."/>
            <person name="Sato H."/>
            <person name="Tonouchi N."/>
        </authorList>
    </citation>
    <scope>NUCLEOTIDE SEQUENCE</scope>
    <source>
        <strain evidence="1">NBRC 103681</strain>
    </source>
</reference>
<dbReference type="EMBL" id="BSTJ01000017">
    <property type="protein sequence ID" value="GLY81049.1"/>
    <property type="molecule type" value="Genomic_DNA"/>
</dbReference>
<sequence length="261" mass="27289">MVVGMRVTHPSAVLVAWGNAWLTGHVGLDEAADAMERLGGPHVVAGIPDQPGETPLRGALAALRVAGLSAFRLALPAPGDPLGLTGPPEFNAAAIEAEEAVLLAAGDRTFGLVPAEDRRGSSYVGTRWTVHETRSAVADTPGLPEADHKLTLAVREATESLMAVDGTLEWRPEIADALGALRESHHHEQVGGLAPGYPARAHRVAALAGRLAVVVDLARDTEGAALSAAQIQRRTEALRDLDKAVRRAQVAACNSVLDPVR</sequence>